<keyword evidence="2" id="KW-1133">Transmembrane helix</keyword>
<proteinExistence type="predicted"/>
<feature type="domain" description="GH15-like" evidence="3">
    <location>
        <begin position="235"/>
        <end position="411"/>
    </location>
</feature>
<dbReference type="PANTHER" id="PTHR31616:SF0">
    <property type="entry name" value="GLUCAN 1,4-ALPHA-GLUCOSIDASE"/>
    <property type="match status" value="1"/>
</dbReference>
<keyword evidence="2" id="KW-0812">Transmembrane</keyword>
<feature type="compositionally biased region" description="Basic residues" evidence="1">
    <location>
        <begin position="70"/>
        <end position="81"/>
    </location>
</feature>
<protein>
    <recommendedName>
        <fullName evidence="3">GH15-like domain-containing protein</fullName>
    </recommendedName>
</protein>
<dbReference type="Proteomes" id="UP000316706">
    <property type="component" value="Unassembled WGS sequence"/>
</dbReference>
<organism evidence="4 5">
    <name type="scientific">Actinomadura hallensis</name>
    <dbReference type="NCBI Taxonomy" id="337895"/>
    <lineage>
        <taxon>Bacteria</taxon>
        <taxon>Bacillati</taxon>
        <taxon>Actinomycetota</taxon>
        <taxon>Actinomycetes</taxon>
        <taxon>Streptosporangiales</taxon>
        <taxon>Thermomonosporaceae</taxon>
        <taxon>Actinomadura</taxon>
    </lineage>
</organism>
<dbReference type="InterPro" id="IPR011613">
    <property type="entry name" value="GH15-like"/>
</dbReference>
<dbReference type="InterPro" id="IPR008928">
    <property type="entry name" value="6-hairpin_glycosidase_sf"/>
</dbReference>
<dbReference type="SUPFAM" id="SSF48208">
    <property type="entry name" value="Six-hairpin glycosidases"/>
    <property type="match status" value="1"/>
</dbReference>
<reference evidence="4 5" key="1">
    <citation type="submission" date="2019-06" db="EMBL/GenBank/DDBJ databases">
        <title>Sequencing the genomes of 1000 actinobacteria strains.</title>
        <authorList>
            <person name="Klenk H.-P."/>
        </authorList>
    </citation>
    <scope>NUCLEOTIDE SEQUENCE [LARGE SCALE GENOMIC DNA]</scope>
    <source>
        <strain evidence="4 5">DSM 45043</strain>
    </source>
</reference>
<evidence type="ECO:0000313" key="5">
    <source>
        <dbReference type="Proteomes" id="UP000316706"/>
    </source>
</evidence>
<dbReference type="Pfam" id="PF00723">
    <property type="entry name" value="Glyco_hydro_15"/>
    <property type="match status" value="1"/>
</dbReference>
<dbReference type="Gene3D" id="1.50.10.10">
    <property type="match status" value="1"/>
</dbReference>
<keyword evidence="2" id="KW-0472">Membrane</keyword>
<keyword evidence="5" id="KW-1185">Reference proteome</keyword>
<name>A0A543ILT6_9ACTN</name>
<feature type="region of interest" description="Disordered" evidence="1">
    <location>
        <begin position="1"/>
        <end position="81"/>
    </location>
</feature>
<evidence type="ECO:0000256" key="1">
    <source>
        <dbReference type="SAM" id="MobiDB-lite"/>
    </source>
</evidence>
<dbReference type="GO" id="GO:0005975">
    <property type="term" value="P:carbohydrate metabolic process"/>
    <property type="evidence" value="ECO:0007669"/>
    <property type="project" value="InterPro"/>
</dbReference>
<dbReference type="AlphaFoldDB" id="A0A543ILT6"/>
<evidence type="ECO:0000259" key="3">
    <source>
        <dbReference type="Pfam" id="PF00723"/>
    </source>
</evidence>
<dbReference type="EMBL" id="VFPO01000001">
    <property type="protein sequence ID" value="TQM71546.1"/>
    <property type="molecule type" value="Genomic_DNA"/>
</dbReference>
<evidence type="ECO:0000313" key="4">
    <source>
        <dbReference type="EMBL" id="TQM71546.1"/>
    </source>
</evidence>
<comment type="caution">
    <text evidence="4">The sequence shown here is derived from an EMBL/GenBank/DDBJ whole genome shotgun (WGS) entry which is preliminary data.</text>
</comment>
<evidence type="ECO:0000256" key="2">
    <source>
        <dbReference type="SAM" id="Phobius"/>
    </source>
</evidence>
<sequence>MAMADERDTTVTAPVPADALPGGPARTETAPGPAAPLETVSPYVRTAPAPVASARTGAVRAGLDTEAPSRRKPPRPGRRGRARLLRRITAFLLVSAVIATGGATAPVREAPGWASPGLVGGGGWPFTGVPLPPDLAEGASYLPDSSAVRLADGRVRLVPSGGERPVTVDADDPRVAQAVRHDQAWLARGTVPDGGVDPATGADPGFRDMSARALLDLRLLTRPNGASLASWYSKWRYTWPRDSAFAVAAFTVTGHPTEARRILGFFSRVQNEDGMWAARYNPDGSAVSDGRAAQLDSLGWMLWATWFYSHHHPQEEGDLPDLWPMVERAADHLARSLDAEGLPPASSDYWERDPRGEQDPRRPTLGVVAPVLAGLRSAADLAGRRGDGVKAAQWRQAARRVSDAVDRQFAPYGYPRSPVSGGLMDTSVTFLAPPFADARPDVTAAIADAARKQALPNGGVLPGERWAGAQDVAWTPEVAMFGLAAAASGRTGDALRRLSWLSAHRTSLGVLPEKVGPTGMPAGPAPLGWTAALVLLSLSAMEKPLPVPPAD</sequence>
<feature type="region of interest" description="Disordered" evidence="1">
    <location>
        <begin position="337"/>
        <end position="363"/>
    </location>
</feature>
<feature type="compositionally biased region" description="Basic and acidic residues" evidence="1">
    <location>
        <begin position="349"/>
        <end position="362"/>
    </location>
</feature>
<dbReference type="GO" id="GO:0004553">
    <property type="term" value="F:hydrolase activity, hydrolyzing O-glycosyl compounds"/>
    <property type="evidence" value="ECO:0007669"/>
    <property type="project" value="UniProtKB-ARBA"/>
</dbReference>
<gene>
    <name evidence="4" type="ORF">FHX41_5315</name>
</gene>
<dbReference type="InterPro" id="IPR012341">
    <property type="entry name" value="6hp_glycosidase-like_sf"/>
</dbReference>
<accession>A0A543ILT6</accession>
<feature type="transmembrane region" description="Helical" evidence="2">
    <location>
        <begin position="84"/>
        <end position="105"/>
    </location>
</feature>
<dbReference type="RefSeq" id="WP_246077585.1">
    <property type="nucleotide sequence ID" value="NZ_VFPO01000001.1"/>
</dbReference>
<dbReference type="PANTHER" id="PTHR31616">
    <property type="entry name" value="TREHALASE"/>
    <property type="match status" value="1"/>
</dbReference>